<sequence length="1518" mass="167208">MTASHPFHVRPPLHHQGAGSPVGHAQHHNHHHVHHNHNPYNASHNQHHPYHNNDEAPSHHQYQYHNPHAQPHDGNNGDDGDHYYSNHIHTVHEYDQPTEESPQPSALWLLSHPSVNRELQRMAIRLVERQRRTDDSGVSPCLFVVLPKTSQGLFSASASAGAGAGARSYPSPSLSPRATNAGRRDRDEEEDYWLYFLCDFMMPENTSPMLHVCSPPLPPPPHPHLSSSFAQRGYPKHADPHLSHFIPATSARTRTYPGGYQLRNLDEFVDIHALPMLSLLYLVDQANTHGDDAEWTDRIRGGIRFLAERCKGDLVDIFEEDTQVSPSPERDSEGGQSGFQDEWDGDEEGGDEGEGSEDEEEEEEEKNQGDEEEDQGDEEAESELMRLREDDFRDPWRVAGKSSTNRYSSSSLDGINFDNLDLNRHSHNATSKPEPSASAEGTSSGGVLILGADVLCQVNHPFIPGGILWLCEAHNEMLCKGMAAEKLRQFIKSKHGNCIPMEKSAEIQLHNRVDARVFYRMLDEYKCVIKLKIGLDWVGGATEEDLWELCWAIHSSTVRDLTVDCGGGGVSFRPLLGMMCRLGFVALTVENYDGTFLSLDEPLVTHSTARRRSNSGSNYSNNESPTVDAQFSFVDFRTSPTIMPLPDNIQLKKLTFRHWARVPDRRAIVNLVQVLPNLTEFETMTDSVERMCEAILDELQVQAHTGSKVRSNDSEHYHHPFSLLNLIEVGPLGSKAEFKFSKPSGSEGNIKILETHWKTNQPLQGQALLQQAIGLETLEFTKCVGLWEMKPELQRIIGCNYSTLRKVEIVCTTEWMTDVWVFLRQEFMQPTMVLGSSGGSSAGSSATGSSSSSLDATGSHRRRVSAGSDNSSSRRQHQRPRHRSPVHLLIHDGAGHVLESPNAELYGQTTLSLDQYDHSFRPQLELQSQIANRLRISSSLKDLTQLNQLSQDVGDIALRAYQAGVVLCLQELVVHLTRETFDDVGFLEAIWVLMGQMYGLRSLTIQLHNDNNTEQGHARSSSRGVKGRQDAMPRLLLEAFRRLGRIEVGPYWNERFERWMQELLVQEMLPIQTGVTFPSGLLVQGGFVFGAGESLLWTEGGGGGGGSEGAERSSIAEGTPTLSKTETVFCGASAGVVSRFVIAPLDVVKIRLQRKGGSSGIESAASAASRQPRYKGMFSGMALIVREEGIRGLWKGNMAAEYLYLTYSGIQFLVYQQTKVFLKKSADISAQKAVAVKSIGSASSTTAAGTAGVVTGAIVAAPLSAFSTIAGSSAVQSFVAGANAGTIATACTYPFDLLRTRFAIQRDVKVYTGIIQACGHIYRADGLQGFYRGMTPALIQVIPYMGMMFGSYDSLKNLASWLKKKADVESSYSKRTITASPGSGAALSEKERPVKSVGQFLLGLEDLLCGALSGVISKTGVYPLDMVRKRLQIQGSEQQKSMATSLVSGTTSGSKAVVVDKLPKTVRRCMVHIAQREGYLALYKGLLPGLLKAAPASAVTFLVFSQAGAFVEKYRRTN</sequence>
<keyword evidence="5 6" id="KW-0472">Membrane</keyword>
<name>A0A9P8BX07_9FUNG</name>
<evidence type="ECO:0000256" key="1">
    <source>
        <dbReference type="ARBA" id="ARBA00004141"/>
    </source>
</evidence>
<dbReference type="SUPFAM" id="SSF103506">
    <property type="entry name" value="Mitochondrial carrier"/>
    <property type="match status" value="1"/>
</dbReference>
<organism evidence="8 9">
    <name type="scientific">Linnemannia hyalina</name>
    <dbReference type="NCBI Taxonomy" id="64524"/>
    <lineage>
        <taxon>Eukaryota</taxon>
        <taxon>Fungi</taxon>
        <taxon>Fungi incertae sedis</taxon>
        <taxon>Mucoromycota</taxon>
        <taxon>Mortierellomycotina</taxon>
        <taxon>Mortierellomycetes</taxon>
        <taxon>Mortierellales</taxon>
        <taxon>Mortierellaceae</taxon>
        <taxon>Linnemannia</taxon>
    </lineage>
</organism>
<dbReference type="GO" id="GO:0016020">
    <property type="term" value="C:membrane"/>
    <property type="evidence" value="ECO:0007669"/>
    <property type="project" value="UniProtKB-SubCell"/>
</dbReference>
<dbReference type="InterPro" id="IPR023395">
    <property type="entry name" value="MCP_dom_sf"/>
</dbReference>
<feature type="region of interest" description="Disordered" evidence="7">
    <location>
        <begin position="423"/>
        <end position="443"/>
    </location>
</feature>
<evidence type="ECO:0000256" key="3">
    <source>
        <dbReference type="ARBA" id="ARBA00022737"/>
    </source>
</evidence>
<evidence type="ECO:0000256" key="5">
    <source>
        <dbReference type="ARBA" id="ARBA00023136"/>
    </source>
</evidence>
<keyword evidence="3" id="KW-0677">Repeat</keyword>
<reference evidence="8" key="1">
    <citation type="submission" date="2021-06" db="EMBL/GenBank/DDBJ databases">
        <title>Genome Sequence of Mortierella hyaline Strain SCG-10, a Cold-Adapted, Nitrate-Reducing Fungus Isolated from Soil in Minnesota, USA.</title>
        <authorList>
            <person name="Aldossari N."/>
        </authorList>
    </citation>
    <scope>NUCLEOTIDE SEQUENCE</scope>
    <source>
        <strain evidence="8">SCG-10</strain>
    </source>
</reference>
<dbReference type="InterPro" id="IPR018108">
    <property type="entry name" value="MCP_transmembrane"/>
</dbReference>
<dbReference type="Pfam" id="PF00153">
    <property type="entry name" value="Mito_carr"/>
    <property type="match status" value="3"/>
</dbReference>
<protein>
    <submittedName>
        <fullName evidence="8">Mitochondrial thiamine pyrophosphate transporter</fullName>
    </submittedName>
</protein>
<feature type="compositionally biased region" description="Low complexity" evidence="7">
    <location>
        <begin position="842"/>
        <end position="857"/>
    </location>
</feature>
<comment type="subcellular location">
    <subcellularLocation>
        <location evidence="1">Membrane</location>
        <topology evidence="1">Multi-pass membrane protein</topology>
    </subcellularLocation>
</comment>
<dbReference type="Proteomes" id="UP000707451">
    <property type="component" value="Unassembled WGS sequence"/>
</dbReference>
<dbReference type="PROSITE" id="PS50920">
    <property type="entry name" value="SOLCAR"/>
    <property type="match status" value="3"/>
</dbReference>
<keyword evidence="9" id="KW-1185">Reference proteome</keyword>
<evidence type="ECO:0000256" key="2">
    <source>
        <dbReference type="ARBA" id="ARBA00022692"/>
    </source>
</evidence>
<feature type="region of interest" description="Disordered" evidence="7">
    <location>
        <begin position="318"/>
        <end position="391"/>
    </location>
</feature>
<feature type="compositionally biased region" description="Basic residues" evidence="7">
    <location>
        <begin position="874"/>
        <end position="885"/>
    </location>
</feature>
<keyword evidence="2 6" id="KW-0812">Transmembrane</keyword>
<feature type="region of interest" description="Disordered" evidence="7">
    <location>
        <begin position="835"/>
        <end position="885"/>
    </location>
</feature>
<evidence type="ECO:0000256" key="4">
    <source>
        <dbReference type="ARBA" id="ARBA00022989"/>
    </source>
</evidence>
<accession>A0A9P8BX07</accession>
<feature type="repeat" description="Solcar" evidence="6">
    <location>
        <begin position="1401"/>
        <end position="1510"/>
    </location>
</feature>
<feature type="region of interest" description="Disordered" evidence="7">
    <location>
        <begin position="1100"/>
        <end position="1119"/>
    </location>
</feature>
<feature type="region of interest" description="Disordered" evidence="7">
    <location>
        <begin position="161"/>
        <end position="184"/>
    </location>
</feature>
<evidence type="ECO:0000256" key="6">
    <source>
        <dbReference type="PROSITE-ProRule" id="PRU00282"/>
    </source>
</evidence>
<dbReference type="Gene3D" id="1.50.40.10">
    <property type="entry name" value="Mitochondrial carrier domain"/>
    <property type="match status" value="1"/>
</dbReference>
<gene>
    <name evidence="8" type="primary">TPC1_2</name>
    <name evidence="8" type="ORF">KI688_010665</name>
</gene>
<dbReference type="PANTHER" id="PTHR24089">
    <property type="entry name" value="SOLUTE CARRIER FAMILY 25"/>
    <property type="match status" value="1"/>
</dbReference>
<dbReference type="EMBL" id="JAHRHY010000006">
    <property type="protein sequence ID" value="KAG9068397.1"/>
    <property type="molecule type" value="Genomic_DNA"/>
</dbReference>
<feature type="repeat" description="Solcar" evidence="6">
    <location>
        <begin position="1272"/>
        <end position="1358"/>
    </location>
</feature>
<feature type="repeat" description="Solcar" evidence="6">
    <location>
        <begin position="1122"/>
        <end position="1221"/>
    </location>
</feature>
<feature type="compositionally biased region" description="Basic residues" evidence="7">
    <location>
        <begin position="25"/>
        <end position="37"/>
    </location>
</feature>
<evidence type="ECO:0000313" key="9">
    <source>
        <dbReference type="Proteomes" id="UP000707451"/>
    </source>
</evidence>
<keyword evidence="4" id="KW-1133">Transmembrane helix</keyword>
<evidence type="ECO:0000256" key="7">
    <source>
        <dbReference type="SAM" id="MobiDB-lite"/>
    </source>
</evidence>
<feature type="region of interest" description="Disordered" evidence="7">
    <location>
        <begin position="1"/>
        <end position="85"/>
    </location>
</feature>
<feature type="compositionally biased region" description="Acidic residues" evidence="7">
    <location>
        <begin position="341"/>
        <end position="382"/>
    </location>
</feature>
<proteinExistence type="predicted"/>
<comment type="caution">
    <text evidence="8">The sequence shown here is derived from an EMBL/GenBank/DDBJ whole genome shotgun (WGS) entry which is preliminary data.</text>
</comment>
<dbReference type="OrthoDB" id="2418711at2759"/>
<evidence type="ECO:0000313" key="8">
    <source>
        <dbReference type="EMBL" id="KAG9068397.1"/>
    </source>
</evidence>